<proteinExistence type="predicted"/>
<dbReference type="InterPro" id="IPR001680">
    <property type="entry name" value="WD40_rpt"/>
</dbReference>
<dbReference type="PROSITE" id="PS00678">
    <property type="entry name" value="WD_REPEATS_1"/>
    <property type="match status" value="1"/>
</dbReference>
<evidence type="ECO:0000256" key="3">
    <source>
        <dbReference type="PROSITE-ProRule" id="PRU00221"/>
    </source>
</evidence>
<dbReference type="eggNOG" id="ENOG502QRKB">
    <property type="taxonomic scope" value="Eukaryota"/>
</dbReference>
<keyword evidence="5" id="KW-1185">Reference proteome</keyword>
<accession>K8F374</accession>
<keyword evidence="1 3" id="KW-0853">WD repeat</keyword>
<dbReference type="Proteomes" id="UP000198341">
    <property type="component" value="Chromosome 9"/>
</dbReference>
<name>K8F374_9CHLO</name>
<dbReference type="SUPFAM" id="SSF50978">
    <property type="entry name" value="WD40 repeat-like"/>
    <property type="match status" value="1"/>
</dbReference>
<dbReference type="STRING" id="41875.K8F374"/>
<evidence type="ECO:0000313" key="4">
    <source>
        <dbReference type="EMBL" id="CCO66502.1"/>
    </source>
</evidence>
<gene>
    <name evidence="4" type="ORF">Bathy09g01920</name>
</gene>
<dbReference type="AlphaFoldDB" id="K8F374"/>
<protein>
    <submittedName>
        <fullName evidence="4">Uncharacterized protein</fullName>
    </submittedName>
</protein>
<dbReference type="Gene3D" id="2.130.10.10">
    <property type="entry name" value="YVTN repeat-like/Quinoprotein amine dehydrogenase"/>
    <property type="match status" value="1"/>
</dbReference>
<dbReference type="SMART" id="SM00320">
    <property type="entry name" value="WD40"/>
    <property type="match status" value="4"/>
</dbReference>
<dbReference type="EMBL" id="FO082270">
    <property type="protein sequence ID" value="CCO66502.1"/>
    <property type="molecule type" value="Genomic_DNA"/>
</dbReference>
<dbReference type="KEGG" id="bpg:Bathy09g01920"/>
<dbReference type="OrthoDB" id="10248252at2759"/>
<evidence type="ECO:0000313" key="5">
    <source>
        <dbReference type="Proteomes" id="UP000198341"/>
    </source>
</evidence>
<dbReference type="GeneID" id="19013699"/>
<dbReference type="PROSITE" id="PS50294">
    <property type="entry name" value="WD_REPEATS_REGION"/>
    <property type="match status" value="1"/>
</dbReference>
<feature type="repeat" description="WD" evidence="3">
    <location>
        <begin position="152"/>
        <end position="181"/>
    </location>
</feature>
<dbReference type="PROSITE" id="PS50082">
    <property type="entry name" value="WD_REPEATS_2"/>
    <property type="match status" value="1"/>
</dbReference>
<reference evidence="4 5" key="1">
    <citation type="submission" date="2011-10" db="EMBL/GenBank/DDBJ databases">
        <authorList>
            <person name="Genoscope - CEA"/>
        </authorList>
    </citation>
    <scope>NUCLEOTIDE SEQUENCE [LARGE SCALE GENOMIC DNA]</scope>
    <source>
        <strain evidence="4 5">RCC 1105</strain>
    </source>
</reference>
<dbReference type="InterPro" id="IPR015943">
    <property type="entry name" value="WD40/YVTN_repeat-like_dom_sf"/>
</dbReference>
<organism evidence="4 5">
    <name type="scientific">Bathycoccus prasinos</name>
    <dbReference type="NCBI Taxonomy" id="41875"/>
    <lineage>
        <taxon>Eukaryota</taxon>
        <taxon>Viridiplantae</taxon>
        <taxon>Chlorophyta</taxon>
        <taxon>Mamiellophyceae</taxon>
        <taxon>Mamiellales</taxon>
        <taxon>Bathycoccaceae</taxon>
        <taxon>Bathycoccus</taxon>
    </lineage>
</organism>
<dbReference type="PANTHER" id="PTHR10971">
    <property type="entry name" value="MRNA EXPORT FACTOR AND BUB3"/>
    <property type="match status" value="1"/>
</dbReference>
<evidence type="ECO:0000256" key="2">
    <source>
        <dbReference type="ARBA" id="ARBA00022737"/>
    </source>
</evidence>
<dbReference type="RefSeq" id="XP_007510942.1">
    <property type="nucleotide sequence ID" value="XM_007510880.1"/>
</dbReference>
<evidence type="ECO:0000256" key="1">
    <source>
        <dbReference type="ARBA" id="ARBA00022574"/>
    </source>
</evidence>
<keyword evidence="2" id="KW-0677">Repeat</keyword>
<dbReference type="InterPro" id="IPR019775">
    <property type="entry name" value="WD40_repeat_CS"/>
</dbReference>
<dbReference type="InterPro" id="IPR036322">
    <property type="entry name" value="WD40_repeat_dom_sf"/>
</dbReference>
<dbReference type="Pfam" id="PF00400">
    <property type="entry name" value="WD40"/>
    <property type="match status" value="1"/>
</dbReference>
<sequence>MRLRDESSSSSGVQISVHSSIALDETIHDVKWIPSSARFCVLGAHARGTGSLQVFELENTHPLDEEASSLSPLSSSPAKPSSRLVMNAKGKCEHDHAMKCGTFAGSDAIEREFIAGDFSGQLLCWDVEYLTKPTRVVKNAHESIINCIDGCYNQHSKVIVTGSRDGSVKVWDFRRKQSDPVVNFAPSVTTKVSPECWSVNVGNAKNDSEPMILAGYSDGTVKMFDLRRVKNSGEYSTSLYWETNVDRGVCGVEFDRKAIEMNKFVVTCLESQSKVFDARTFNPKRGGFSSSVVTEVMENGPTIWGVKHSPFNREISVFLGGDGTLSVHKYAYPKQRRLQLNEEECVGNAGQTHLLVESKVSTQPISAFDWNKDKEGLAICSSFDSRIRLLFITGMNKL</sequence>